<dbReference type="HOGENOM" id="CLU_038355_1_2_11"/>
<dbReference type="GO" id="GO:0022857">
    <property type="term" value="F:transmembrane transporter activity"/>
    <property type="evidence" value="ECO:0007669"/>
    <property type="project" value="InterPro"/>
</dbReference>
<accession>C7MA92</accession>
<evidence type="ECO:0000259" key="1">
    <source>
        <dbReference type="Pfam" id="PF04069"/>
    </source>
</evidence>
<evidence type="ECO:0000313" key="2">
    <source>
        <dbReference type="EMBL" id="ACU86762.1"/>
    </source>
</evidence>
<name>C7MA92_BRAFD</name>
<feature type="domain" description="ABC-type glycine betaine transport system substrate-binding" evidence="1">
    <location>
        <begin position="52"/>
        <end position="311"/>
    </location>
</feature>
<dbReference type="PROSITE" id="PS51257">
    <property type="entry name" value="PROKAR_LIPOPROTEIN"/>
    <property type="match status" value="1"/>
</dbReference>
<keyword evidence="3" id="KW-1185">Reference proteome</keyword>
<organism evidence="2 3">
    <name type="scientific">Brachybacterium faecium (strain ATCC 43885 / DSM 4810 / JCM 11609 / LMG 19847 / NBRC 14762 / NCIMB 9860 / 6-10)</name>
    <dbReference type="NCBI Taxonomy" id="446465"/>
    <lineage>
        <taxon>Bacteria</taxon>
        <taxon>Bacillati</taxon>
        <taxon>Actinomycetota</taxon>
        <taxon>Actinomycetes</taxon>
        <taxon>Micrococcales</taxon>
        <taxon>Dermabacteraceae</taxon>
        <taxon>Brachybacterium</taxon>
    </lineage>
</organism>
<dbReference type="Gene3D" id="3.40.190.120">
    <property type="entry name" value="Osmoprotection protein (prox), domain 2"/>
    <property type="match status" value="1"/>
</dbReference>
<dbReference type="Pfam" id="PF04069">
    <property type="entry name" value="OpuAC"/>
    <property type="match status" value="1"/>
</dbReference>
<dbReference type="PATRIC" id="fig|446465.5.peg.2967"/>
<sequence>MTIHSTRRHLLGALGVGGIALGAAACGSSDPFDEDGGDSGGSGSDGGSGSGTLAVGSQAYYSNEIVAELFAQVLEAEGFTVDRQFQIGQREVYMPELEAGSLDVLPEYLGNLLQHYDSEAGTASPEEIHAALGEALPEGLRVLSFAEASDQDSYTTTSDFASAHSLAAIGDLAGVEEDLKIAANSEFDVRPYGPDGVESVYGVDVTVVPVEDSGGPLTVQALLDGDVQLADIYTADPAIAENDLVVLEDPESMILPQNVVPVVSEKVDDAAAEAIDAVLAQLSADDLVELNRQSVVDQASSAEIATGWLTEKGLV</sequence>
<dbReference type="PROSITE" id="PS51318">
    <property type="entry name" value="TAT"/>
    <property type="match status" value="1"/>
</dbReference>
<dbReference type="Proteomes" id="UP000001919">
    <property type="component" value="Chromosome"/>
</dbReference>
<dbReference type="AlphaFoldDB" id="C7MA92"/>
<dbReference type="EMBL" id="CP001643">
    <property type="protein sequence ID" value="ACU86762.1"/>
    <property type="molecule type" value="Genomic_DNA"/>
</dbReference>
<gene>
    <name evidence="2" type="ordered locus">Bfae_30010</name>
</gene>
<dbReference type="STRING" id="446465.Bfae_30010"/>
<evidence type="ECO:0000313" key="3">
    <source>
        <dbReference type="Proteomes" id="UP000001919"/>
    </source>
</evidence>
<reference evidence="2 3" key="1">
    <citation type="journal article" date="2009" name="Stand. Genomic Sci.">
        <title>Complete genome sequence of Brachybacterium faecium type strain (Schefferle 6-10).</title>
        <authorList>
            <person name="Lapidus A."/>
            <person name="Pukall R."/>
            <person name="Labuttii K."/>
            <person name="Copeland A."/>
            <person name="Del Rio T.G."/>
            <person name="Nolan M."/>
            <person name="Chen F."/>
            <person name="Lucas S."/>
            <person name="Tice H."/>
            <person name="Cheng J.F."/>
            <person name="Bruce D."/>
            <person name="Goodwin L."/>
            <person name="Pitluck S."/>
            <person name="Rohde M."/>
            <person name="Goker M."/>
            <person name="Pati A."/>
            <person name="Ivanova N."/>
            <person name="Mavrommatis K."/>
            <person name="Chen A."/>
            <person name="Palaniappan K."/>
            <person name="D'haeseleer P."/>
            <person name="Chain P."/>
            <person name="Bristow J."/>
            <person name="Eisen J.A."/>
            <person name="Markowitz V."/>
            <person name="Hugenholtz P."/>
            <person name="Kyrpides N.C."/>
            <person name="Klenk H.P."/>
        </authorList>
    </citation>
    <scope>NUCLEOTIDE SEQUENCE [LARGE SCALE GENOMIC DNA]</scope>
    <source>
        <strain evidence="3">ATCC 43885 / DSM 4810 / JCM 11609 / LMG 19847 / NBRC 14762 / NCIMB 9860 / 6-10</strain>
    </source>
</reference>
<dbReference type="InterPro" id="IPR007210">
    <property type="entry name" value="ABC_Gly_betaine_transp_sub-bd"/>
</dbReference>
<dbReference type="GO" id="GO:0043190">
    <property type="term" value="C:ATP-binding cassette (ABC) transporter complex"/>
    <property type="evidence" value="ECO:0007669"/>
    <property type="project" value="InterPro"/>
</dbReference>
<dbReference type="SUPFAM" id="SSF53850">
    <property type="entry name" value="Periplasmic binding protein-like II"/>
    <property type="match status" value="1"/>
</dbReference>
<dbReference type="KEGG" id="bfa:Bfae_30010"/>
<dbReference type="eggNOG" id="COG1732">
    <property type="taxonomic scope" value="Bacteria"/>
</dbReference>
<protein>
    <submittedName>
        <fullName evidence="2">Periplasmic glycine betaine/choline-binding (Lipo)protein of an ABC-type transport system (Osmoprotectant binding protein)</fullName>
    </submittedName>
</protein>
<proteinExistence type="predicted"/>
<dbReference type="OrthoDB" id="9781705at2"/>
<dbReference type="InterPro" id="IPR006311">
    <property type="entry name" value="TAT_signal"/>
</dbReference>
<dbReference type="Gene3D" id="3.40.190.10">
    <property type="entry name" value="Periplasmic binding protein-like II"/>
    <property type="match status" value="1"/>
</dbReference>
<dbReference type="CDD" id="cd13606">
    <property type="entry name" value="PBP2_ProX_like"/>
    <property type="match status" value="1"/>
</dbReference>